<keyword evidence="6" id="KW-1185">Reference proteome</keyword>
<dbReference type="Proteomes" id="UP001155901">
    <property type="component" value="Unassembled WGS sequence"/>
</dbReference>
<dbReference type="InterPro" id="IPR006665">
    <property type="entry name" value="OmpA-like"/>
</dbReference>
<dbReference type="InterPro" id="IPR050330">
    <property type="entry name" value="Bact_OuterMem_StrucFunc"/>
</dbReference>
<evidence type="ECO:0000313" key="5">
    <source>
        <dbReference type="Proteomes" id="UP001155901"/>
    </source>
</evidence>
<gene>
    <name evidence="3" type="ORF">KVP70_13720</name>
    <name evidence="4" type="ORF">L1274_000689</name>
</gene>
<organism evidence="3 5">
    <name type="scientific">Duganella violaceipulchra</name>
    <dbReference type="NCBI Taxonomy" id="2849652"/>
    <lineage>
        <taxon>Bacteria</taxon>
        <taxon>Pseudomonadati</taxon>
        <taxon>Pseudomonadota</taxon>
        <taxon>Betaproteobacteria</taxon>
        <taxon>Burkholderiales</taxon>
        <taxon>Oxalobacteraceae</taxon>
        <taxon>Telluria group</taxon>
        <taxon>Duganella</taxon>
    </lineage>
</organism>
<dbReference type="CDD" id="cd07185">
    <property type="entry name" value="OmpA_C-like"/>
    <property type="match status" value="1"/>
</dbReference>
<evidence type="ECO:0000313" key="3">
    <source>
        <dbReference type="EMBL" id="MBV6322002.1"/>
    </source>
</evidence>
<sequence length="196" mass="21136">MTMLIWIVCLLAAVSQQQRTPTEQITLLPSQDGKASAVIITTAGVDTVLDQPYQTAAIDGKGASVSAGNGADIGKRYATTLTAMPQRAAVFTLYFVTDTDTLVPESAARLAEVKAQLVSRPAPEIIVIGHTDTVAKQDYNDQLSLRRAATVKRILVEVGIDADRIAVQGRGERELLVPTADGVDEPRNRRVEIRVR</sequence>
<evidence type="ECO:0000259" key="2">
    <source>
        <dbReference type="PROSITE" id="PS51123"/>
    </source>
</evidence>
<reference evidence="3" key="1">
    <citation type="submission" date="2021-07" db="EMBL/GenBank/DDBJ databases">
        <title>Characterization of violacein-producing bacteria and related species.</title>
        <authorList>
            <person name="Wilson H.S."/>
            <person name="De Leon M.E."/>
        </authorList>
    </citation>
    <scope>NUCLEOTIDE SEQUENCE</scope>
    <source>
        <strain evidence="3">HSC-15S17</strain>
    </source>
</reference>
<evidence type="ECO:0000256" key="1">
    <source>
        <dbReference type="PROSITE-ProRule" id="PRU00473"/>
    </source>
</evidence>
<evidence type="ECO:0000313" key="4">
    <source>
        <dbReference type="EMBL" id="MCP2007001.1"/>
    </source>
</evidence>
<dbReference type="RefSeq" id="WP_217942781.1">
    <property type="nucleotide sequence ID" value="NZ_JAHTGR010000006.1"/>
</dbReference>
<dbReference type="PROSITE" id="PS51123">
    <property type="entry name" value="OMPA_2"/>
    <property type="match status" value="1"/>
</dbReference>
<dbReference type="Pfam" id="PF00691">
    <property type="entry name" value="OmpA"/>
    <property type="match status" value="1"/>
</dbReference>
<dbReference type="PANTHER" id="PTHR30329">
    <property type="entry name" value="STATOR ELEMENT OF FLAGELLAR MOTOR COMPLEX"/>
    <property type="match status" value="1"/>
</dbReference>
<accession>A0AA41L5A9</accession>
<dbReference type="Proteomes" id="UP001162889">
    <property type="component" value="Unassembled WGS sequence"/>
</dbReference>
<dbReference type="GO" id="GO:0016020">
    <property type="term" value="C:membrane"/>
    <property type="evidence" value="ECO:0007669"/>
    <property type="project" value="UniProtKB-UniRule"/>
</dbReference>
<comment type="caution">
    <text evidence="3">The sequence shown here is derived from an EMBL/GenBank/DDBJ whole genome shotgun (WGS) entry which is preliminary data.</text>
</comment>
<feature type="domain" description="OmpA-like" evidence="2">
    <location>
        <begin position="82"/>
        <end position="196"/>
    </location>
</feature>
<dbReference type="EMBL" id="JALJZU010000001">
    <property type="protein sequence ID" value="MCP2007001.1"/>
    <property type="molecule type" value="Genomic_DNA"/>
</dbReference>
<dbReference type="EMBL" id="JAHTGR010000006">
    <property type="protein sequence ID" value="MBV6322002.1"/>
    <property type="molecule type" value="Genomic_DNA"/>
</dbReference>
<evidence type="ECO:0000313" key="6">
    <source>
        <dbReference type="Proteomes" id="UP001162889"/>
    </source>
</evidence>
<keyword evidence="1" id="KW-0472">Membrane</keyword>
<reference evidence="4" key="2">
    <citation type="submission" date="2022-03" db="EMBL/GenBank/DDBJ databases">
        <title>Genome Encyclopedia of Bacteria and Archaea VI: Functional Genomics of Type Strains.</title>
        <authorList>
            <person name="Whitman W."/>
        </authorList>
    </citation>
    <scope>NUCLEOTIDE SEQUENCE</scope>
    <source>
        <strain evidence="4">HSC-15S17</strain>
    </source>
</reference>
<dbReference type="AlphaFoldDB" id="A0AA41L5A9"/>
<proteinExistence type="predicted"/>
<protein>
    <submittedName>
        <fullName evidence="3">OmpA family protein</fullName>
    </submittedName>
    <submittedName>
        <fullName evidence="4">Outer membrane protein OmpA-like peptidoglycan-associated protein</fullName>
    </submittedName>
</protein>
<dbReference type="PANTHER" id="PTHR30329:SF20">
    <property type="entry name" value="EXPORTED PROTEIN"/>
    <property type="match status" value="1"/>
</dbReference>
<name>A0AA41L5A9_9BURK</name>